<organism evidence="2 3">
    <name type="scientific">Oceanobacillus sojae</name>
    <dbReference type="NCBI Taxonomy" id="582851"/>
    <lineage>
        <taxon>Bacteria</taxon>
        <taxon>Bacillati</taxon>
        <taxon>Bacillota</taxon>
        <taxon>Bacilli</taxon>
        <taxon>Bacillales</taxon>
        <taxon>Bacillaceae</taxon>
        <taxon>Oceanobacillus</taxon>
    </lineage>
</organism>
<protein>
    <recommendedName>
        <fullName evidence="1">SnoaL-like domain-containing protein</fullName>
    </recommendedName>
</protein>
<evidence type="ECO:0000313" key="2">
    <source>
        <dbReference type="EMBL" id="GEN87796.1"/>
    </source>
</evidence>
<reference evidence="2 3" key="1">
    <citation type="submission" date="2019-07" db="EMBL/GenBank/DDBJ databases">
        <title>Whole genome shotgun sequence of Oceanobacillus sojae NBRC 105379.</title>
        <authorList>
            <person name="Hosoyama A."/>
            <person name="Uohara A."/>
            <person name="Ohji S."/>
            <person name="Ichikawa N."/>
        </authorList>
    </citation>
    <scope>NUCLEOTIDE SEQUENCE [LARGE SCALE GENOMIC DNA]</scope>
    <source>
        <strain evidence="2 3">NBRC 105379</strain>
    </source>
</reference>
<name>A0A511ZK27_9BACI</name>
<dbReference type="Pfam" id="PF12680">
    <property type="entry name" value="SnoaL_2"/>
    <property type="match status" value="1"/>
</dbReference>
<dbReference type="Proteomes" id="UP000321558">
    <property type="component" value="Unassembled WGS sequence"/>
</dbReference>
<dbReference type="EMBL" id="BJYM01000010">
    <property type="protein sequence ID" value="GEN87796.1"/>
    <property type="molecule type" value="Genomic_DNA"/>
</dbReference>
<dbReference type="InterPro" id="IPR037401">
    <property type="entry name" value="SnoaL-like"/>
</dbReference>
<evidence type="ECO:0000313" key="3">
    <source>
        <dbReference type="Proteomes" id="UP000321558"/>
    </source>
</evidence>
<dbReference type="SUPFAM" id="SSF54427">
    <property type="entry name" value="NTF2-like"/>
    <property type="match status" value="1"/>
</dbReference>
<feature type="domain" description="SnoaL-like" evidence="1">
    <location>
        <begin position="10"/>
        <end position="105"/>
    </location>
</feature>
<dbReference type="InterPro" id="IPR032710">
    <property type="entry name" value="NTF2-like_dom_sf"/>
</dbReference>
<dbReference type="STRING" id="582851.GCA_900162665_04076"/>
<accession>A0A511ZK27</accession>
<gene>
    <name evidence="2" type="ORF">OSO01_25350</name>
</gene>
<dbReference type="RefSeq" id="WP_147210754.1">
    <property type="nucleotide sequence ID" value="NZ_BJYM01000010.1"/>
</dbReference>
<keyword evidence="3" id="KW-1185">Reference proteome</keyword>
<dbReference type="AlphaFoldDB" id="A0A511ZK27"/>
<dbReference type="Gene3D" id="3.10.450.50">
    <property type="match status" value="1"/>
</dbReference>
<sequence length="118" mass="13622">MTVSRELMEKFNIAFANGDVDFIFEAAAEDIVMNEIGHGITEGKAAFIEKMEPMRNYKADVYKVYRTLIDGDTAVVEGEMQFTDEDGLATYYFNDWYTFKNEKITNLTAYLIKQTQEK</sequence>
<dbReference type="OrthoDB" id="6692273at2"/>
<proteinExistence type="predicted"/>
<comment type="caution">
    <text evidence="2">The sequence shown here is derived from an EMBL/GenBank/DDBJ whole genome shotgun (WGS) entry which is preliminary data.</text>
</comment>
<evidence type="ECO:0000259" key="1">
    <source>
        <dbReference type="Pfam" id="PF12680"/>
    </source>
</evidence>